<dbReference type="FunFam" id="3.30.160.60:FF:000072">
    <property type="entry name" value="zinc finger protein 143 isoform X1"/>
    <property type="match status" value="3"/>
</dbReference>
<dbReference type="Gene3D" id="2.180.10.10">
    <property type="entry name" value="RHS repeat-associated core"/>
    <property type="match status" value="1"/>
</dbReference>
<evidence type="ECO:0000256" key="7">
    <source>
        <dbReference type="PROSITE-ProRule" id="PRU00042"/>
    </source>
</evidence>
<dbReference type="AlphaFoldDB" id="A0A7X2CJ81"/>
<organism evidence="9 10">
    <name type="scientific">Pseudomonas helleri</name>
    <dbReference type="NCBI Taxonomy" id="1608996"/>
    <lineage>
        <taxon>Bacteria</taxon>
        <taxon>Pseudomonadati</taxon>
        <taxon>Pseudomonadota</taxon>
        <taxon>Gammaproteobacteria</taxon>
        <taxon>Pseudomonadales</taxon>
        <taxon>Pseudomonadaceae</taxon>
        <taxon>Pseudomonas</taxon>
    </lineage>
</organism>
<evidence type="ECO:0000256" key="6">
    <source>
        <dbReference type="ARBA" id="ARBA00023163"/>
    </source>
</evidence>
<evidence type="ECO:0000256" key="4">
    <source>
        <dbReference type="ARBA" id="ARBA00022833"/>
    </source>
</evidence>
<evidence type="ECO:0000256" key="2">
    <source>
        <dbReference type="ARBA" id="ARBA00022737"/>
    </source>
</evidence>
<evidence type="ECO:0000259" key="8">
    <source>
        <dbReference type="PROSITE" id="PS50157"/>
    </source>
</evidence>
<dbReference type="FunFam" id="3.30.160.60:FF:000446">
    <property type="entry name" value="Zinc finger protein"/>
    <property type="match status" value="1"/>
</dbReference>
<keyword evidence="6" id="KW-0804">Transcription</keyword>
<dbReference type="GO" id="GO:0006357">
    <property type="term" value="P:regulation of transcription by RNA polymerase II"/>
    <property type="evidence" value="ECO:0007669"/>
    <property type="project" value="TreeGrafter"/>
</dbReference>
<dbReference type="EMBL" id="WIVX01000090">
    <property type="protein sequence ID" value="MQU33063.1"/>
    <property type="molecule type" value="Genomic_DNA"/>
</dbReference>
<keyword evidence="10" id="KW-1185">Reference proteome</keyword>
<feature type="domain" description="C2H2-type" evidence="8">
    <location>
        <begin position="322"/>
        <end position="351"/>
    </location>
</feature>
<dbReference type="PROSITE" id="PS50157">
    <property type="entry name" value="ZINC_FINGER_C2H2_2"/>
    <property type="match status" value="6"/>
</dbReference>
<keyword evidence="4" id="KW-0862">Zinc</keyword>
<protein>
    <submittedName>
        <fullName evidence="9">Type IV secretion protein Rhs</fullName>
    </submittedName>
</protein>
<dbReference type="PANTHER" id="PTHR46179">
    <property type="entry name" value="ZINC FINGER PROTEIN"/>
    <property type="match status" value="1"/>
</dbReference>
<sequence>HAANDEERYIYGGGGKRLRKVRTWQAQANSHTAETRYLPGLEVRSNSASQEHLEVVTLQAGRCRVQWLHWDAPPTGLGNDQLRYTFDDHLGSSTLELDDQAQLISQETYYPFGGTACWAGRSEVEASYKTIRYSGKERDATGLYYYGYRYYAPWLHRWLNPDPGGAIDGLNLYGFVGNDPMGHVDADGRMRVRKTLDVEVEEDWVVEAVGAAPEMTGAQARALLADDDTQDSKAGDFALAAEVADADLQESDFQDQFQQIMQSLPAAVAEPQPGTSSQGTFQEPAVPALKDFYCDVAGCGKGFKQKGNLKNHLRTHTGERPHQCTEPGCSMSFRQKSQLKTHLLTHTGARPHLCTEPGCSMSFSLKGNLKTHLRTHTGERPYPCTAHGCSMSFSLKGNLKDHLRTHTGERSHLCTAHGCSMSFSQKSNLKDHLRTHTGERPRLYPCTAPGCSKSFGRNSHLTRHMRIHSGRST</sequence>
<feature type="domain" description="C2H2-type" evidence="8">
    <location>
        <begin position="352"/>
        <end position="381"/>
    </location>
</feature>
<dbReference type="InterPro" id="IPR013087">
    <property type="entry name" value="Znf_C2H2_type"/>
</dbReference>
<keyword evidence="2" id="KW-0677">Repeat</keyword>
<keyword evidence="1" id="KW-0479">Metal-binding</keyword>
<dbReference type="FunFam" id="3.30.160.60:FF:000125">
    <property type="entry name" value="Putative zinc finger protein 143"/>
    <property type="match status" value="1"/>
</dbReference>
<evidence type="ECO:0000256" key="5">
    <source>
        <dbReference type="ARBA" id="ARBA00023015"/>
    </source>
</evidence>
<dbReference type="SMART" id="SM00355">
    <property type="entry name" value="ZnF_C2H2"/>
    <property type="match status" value="6"/>
</dbReference>
<reference evidence="9 10" key="1">
    <citation type="submission" date="2019-10" db="EMBL/GenBank/DDBJ databases">
        <title>Evaluation of single-gene subtyping targets for Pseudomonas.</title>
        <authorList>
            <person name="Reichler S.J."/>
            <person name="Orsi R.H."/>
            <person name="Wiedmann M."/>
            <person name="Martin N.H."/>
            <person name="Murphy S.I."/>
        </authorList>
    </citation>
    <scope>NUCLEOTIDE SEQUENCE [LARGE SCALE GENOMIC DNA]</scope>
    <source>
        <strain evidence="9 10">FSL R10-2107</strain>
    </source>
</reference>
<keyword evidence="3 7" id="KW-0863">Zinc-finger</keyword>
<proteinExistence type="predicted"/>
<feature type="domain" description="C2H2-type" evidence="8">
    <location>
        <begin position="444"/>
        <end position="473"/>
    </location>
</feature>
<evidence type="ECO:0000256" key="3">
    <source>
        <dbReference type="ARBA" id="ARBA00022771"/>
    </source>
</evidence>
<dbReference type="Pfam" id="PF00096">
    <property type="entry name" value="zf-C2H2"/>
    <property type="match status" value="6"/>
</dbReference>
<name>A0A7X2CJ81_9PSED</name>
<dbReference type="Gene3D" id="3.30.160.60">
    <property type="entry name" value="Classic Zinc Finger"/>
    <property type="match status" value="6"/>
</dbReference>
<keyword evidence="5" id="KW-0805">Transcription regulation</keyword>
<dbReference type="InterPro" id="IPR022385">
    <property type="entry name" value="Rhs_assc_core"/>
</dbReference>
<dbReference type="FunFam" id="3.30.160.60:FF:002343">
    <property type="entry name" value="Zinc finger protein 33A"/>
    <property type="match status" value="1"/>
</dbReference>
<dbReference type="GO" id="GO:0008270">
    <property type="term" value="F:zinc ion binding"/>
    <property type="evidence" value="ECO:0007669"/>
    <property type="project" value="UniProtKB-KW"/>
</dbReference>
<dbReference type="Proteomes" id="UP000470186">
    <property type="component" value="Unassembled WGS sequence"/>
</dbReference>
<dbReference type="NCBIfam" id="TIGR03696">
    <property type="entry name" value="Rhs_assc_core"/>
    <property type="match status" value="1"/>
</dbReference>
<feature type="domain" description="C2H2-type" evidence="8">
    <location>
        <begin position="292"/>
        <end position="321"/>
    </location>
</feature>
<evidence type="ECO:0000313" key="10">
    <source>
        <dbReference type="Proteomes" id="UP000470186"/>
    </source>
</evidence>
<feature type="domain" description="C2H2-type" evidence="8">
    <location>
        <begin position="382"/>
        <end position="411"/>
    </location>
</feature>
<dbReference type="PANTHER" id="PTHR46179:SF13">
    <property type="entry name" value="C2H2-TYPE DOMAIN-CONTAINING PROTEIN"/>
    <property type="match status" value="1"/>
</dbReference>
<accession>A0A7X2CJ81</accession>
<evidence type="ECO:0000256" key="1">
    <source>
        <dbReference type="ARBA" id="ARBA00022723"/>
    </source>
</evidence>
<comment type="caution">
    <text evidence="9">The sequence shown here is derived from an EMBL/GenBank/DDBJ whole genome shotgun (WGS) entry which is preliminary data.</text>
</comment>
<dbReference type="RefSeq" id="WP_267130258.1">
    <property type="nucleotide sequence ID" value="NZ_WIVX01000090.1"/>
</dbReference>
<dbReference type="InterPro" id="IPR036236">
    <property type="entry name" value="Znf_C2H2_sf"/>
</dbReference>
<evidence type="ECO:0000313" key="9">
    <source>
        <dbReference type="EMBL" id="MQU33063.1"/>
    </source>
</evidence>
<dbReference type="PROSITE" id="PS00028">
    <property type="entry name" value="ZINC_FINGER_C2H2_1"/>
    <property type="match status" value="6"/>
</dbReference>
<gene>
    <name evidence="9" type="ORF">GHO30_17000</name>
</gene>
<feature type="domain" description="C2H2-type" evidence="8">
    <location>
        <begin position="412"/>
        <end position="441"/>
    </location>
</feature>
<feature type="non-terminal residue" evidence="9">
    <location>
        <position position="1"/>
    </location>
</feature>
<dbReference type="InterPro" id="IPR051061">
    <property type="entry name" value="Zinc_finger_trans_reg"/>
</dbReference>
<dbReference type="SUPFAM" id="SSF57667">
    <property type="entry name" value="beta-beta-alpha zinc fingers"/>
    <property type="match status" value="4"/>
</dbReference>